<dbReference type="OrthoDB" id="5336600at2759"/>
<proteinExistence type="inferred from homology"/>
<protein>
    <submittedName>
        <fullName evidence="3">NAD(P)-binding protein</fullName>
    </submittedName>
</protein>
<evidence type="ECO:0000256" key="1">
    <source>
        <dbReference type="ARBA" id="ARBA00006484"/>
    </source>
</evidence>
<dbReference type="EMBL" id="ML996108">
    <property type="protein sequence ID" value="KAF2738520.1"/>
    <property type="molecule type" value="Genomic_DNA"/>
</dbReference>
<organism evidence="3 4">
    <name type="scientific">Polyplosphaeria fusca</name>
    <dbReference type="NCBI Taxonomy" id="682080"/>
    <lineage>
        <taxon>Eukaryota</taxon>
        <taxon>Fungi</taxon>
        <taxon>Dikarya</taxon>
        <taxon>Ascomycota</taxon>
        <taxon>Pezizomycotina</taxon>
        <taxon>Dothideomycetes</taxon>
        <taxon>Pleosporomycetidae</taxon>
        <taxon>Pleosporales</taxon>
        <taxon>Tetraplosphaeriaceae</taxon>
        <taxon>Polyplosphaeria</taxon>
    </lineage>
</organism>
<dbReference type="CDD" id="cd05233">
    <property type="entry name" value="SDR_c"/>
    <property type="match status" value="1"/>
</dbReference>
<dbReference type="Proteomes" id="UP000799444">
    <property type="component" value="Unassembled WGS sequence"/>
</dbReference>
<dbReference type="AlphaFoldDB" id="A0A9P4R7J7"/>
<evidence type="ECO:0000256" key="2">
    <source>
        <dbReference type="ARBA" id="ARBA00023002"/>
    </source>
</evidence>
<keyword evidence="4" id="KW-1185">Reference proteome</keyword>
<name>A0A9P4R7J7_9PLEO</name>
<dbReference type="InterPro" id="IPR002347">
    <property type="entry name" value="SDR_fam"/>
</dbReference>
<dbReference type="Gene3D" id="3.40.50.720">
    <property type="entry name" value="NAD(P)-binding Rossmann-like Domain"/>
    <property type="match status" value="1"/>
</dbReference>
<dbReference type="SUPFAM" id="SSF51735">
    <property type="entry name" value="NAD(P)-binding Rossmann-fold domains"/>
    <property type="match status" value="1"/>
</dbReference>
<sequence length="224" mass="24187">MAARSIAIFGSGPGIGNHVAAKFAASGFNHVILLARNQSRLQEDANYIKSKVPDTKVSTVPLDLSNLSAVTKALDDIDAIAPKLEVIFYNAAVIKSNPVLEVPTEEIEKDFRVTTTSLYLVAQHYVPRLTSLRSTSASAKPAILVTNSHLPWAPIPQLLSLSIAKASQQNLVKSLAAAFQEVHFGLVHVEGTVTPEEKDRNPVNISEVTYALWEKGSGLEAHIK</sequence>
<dbReference type="Pfam" id="PF00106">
    <property type="entry name" value="adh_short"/>
    <property type="match status" value="1"/>
</dbReference>
<dbReference type="PANTHER" id="PTHR43669">
    <property type="entry name" value="5-KETO-D-GLUCONATE 5-REDUCTASE"/>
    <property type="match status" value="1"/>
</dbReference>
<accession>A0A9P4R7J7</accession>
<reference evidence="3" key="1">
    <citation type="journal article" date="2020" name="Stud. Mycol.">
        <title>101 Dothideomycetes genomes: a test case for predicting lifestyles and emergence of pathogens.</title>
        <authorList>
            <person name="Haridas S."/>
            <person name="Albert R."/>
            <person name="Binder M."/>
            <person name="Bloem J."/>
            <person name="Labutti K."/>
            <person name="Salamov A."/>
            <person name="Andreopoulos B."/>
            <person name="Baker S."/>
            <person name="Barry K."/>
            <person name="Bills G."/>
            <person name="Bluhm B."/>
            <person name="Cannon C."/>
            <person name="Castanera R."/>
            <person name="Culley D."/>
            <person name="Daum C."/>
            <person name="Ezra D."/>
            <person name="Gonzalez J."/>
            <person name="Henrissat B."/>
            <person name="Kuo A."/>
            <person name="Liang C."/>
            <person name="Lipzen A."/>
            <person name="Lutzoni F."/>
            <person name="Magnuson J."/>
            <person name="Mondo S."/>
            <person name="Nolan M."/>
            <person name="Ohm R."/>
            <person name="Pangilinan J."/>
            <person name="Park H.-J."/>
            <person name="Ramirez L."/>
            <person name="Alfaro M."/>
            <person name="Sun H."/>
            <person name="Tritt A."/>
            <person name="Yoshinaga Y."/>
            <person name="Zwiers L.-H."/>
            <person name="Turgeon B."/>
            <person name="Goodwin S."/>
            <person name="Spatafora J."/>
            <person name="Crous P."/>
            <person name="Grigoriev I."/>
        </authorList>
    </citation>
    <scope>NUCLEOTIDE SEQUENCE</scope>
    <source>
        <strain evidence="3">CBS 125425</strain>
    </source>
</reference>
<comment type="caution">
    <text evidence="3">The sequence shown here is derived from an EMBL/GenBank/DDBJ whole genome shotgun (WGS) entry which is preliminary data.</text>
</comment>
<comment type="similarity">
    <text evidence="1">Belongs to the short-chain dehydrogenases/reductases (SDR) family.</text>
</comment>
<evidence type="ECO:0000313" key="3">
    <source>
        <dbReference type="EMBL" id="KAF2738520.1"/>
    </source>
</evidence>
<keyword evidence="2" id="KW-0560">Oxidoreductase</keyword>
<dbReference type="InterPro" id="IPR036291">
    <property type="entry name" value="NAD(P)-bd_dom_sf"/>
</dbReference>
<gene>
    <name evidence="3" type="ORF">EJ04DRAFT_39801</name>
</gene>
<dbReference type="PANTHER" id="PTHR43669:SF3">
    <property type="entry name" value="ALCOHOL DEHYDROGENASE, PUTATIVE (AFU_ORTHOLOGUE AFUA_3G03445)-RELATED"/>
    <property type="match status" value="1"/>
</dbReference>
<evidence type="ECO:0000313" key="4">
    <source>
        <dbReference type="Proteomes" id="UP000799444"/>
    </source>
</evidence>
<dbReference type="GO" id="GO:0016491">
    <property type="term" value="F:oxidoreductase activity"/>
    <property type="evidence" value="ECO:0007669"/>
    <property type="project" value="UniProtKB-KW"/>
</dbReference>